<sequence>MKRISLIILTAVYLISCVGIGVNRFYCCGKLAAVTLIYGATDNTEKEAPKKESCCKNEKQNFKLKDSYVSSEHFTLSPVLHAILPSFPQWEPIAFNERALTIQYRGNAPPPLPDIPIYTLNCTYRI</sequence>
<dbReference type="AlphaFoldDB" id="H1YCI0"/>
<dbReference type="InterPro" id="IPR058512">
    <property type="entry name" value="DUF8199"/>
</dbReference>
<dbReference type="Pfam" id="PF26622">
    <property type="entry name" value="DUF8199"/>
    <property type="match status" value="1"/>
</dbReference>
<gene>
    <name evidence="1" type="ORF">Mucpa_6607</name>
</gene>
<dbReference type="Proteomes" id="UP000002774">
    <property type="component" value="Chromosome"/>
</dbReference>
<dbReference type="OrthoDB" id="676308at2"/>
<evidence type="ECO:0000313" key="1">
    <source>
        <dbReference type="EMBL" id="EHQ30658.1"/>
    </source>
</evidence>
<dbReference type="RefSeq" id="WP_008512560.1">
    <property type="nucleotide sequence ID" value="NZ_CM001403.1"/>
</dbReference>
<protein>
    <submittedName>
        <fullName evidence="1">Uncharacterized protein</fullName>
    </submittedName>
</protein>
<accession>H1YCI0</accession>
<reference evidence="1" key="1">
    <citation type="submission" date="2011-09" db="EMBL/GenBank/DDBJ databases">
        <title>The permanent draft genome of Mucilaginibacter paludis DSM 18603.</title>
        <authorList>
            <consortium name="US DOE Joint Genome Institute (JGI-PGF)"/>
            <person name="Lucas S."/>
            <person name="Han J."/>
            <person name="Lapidus A."/>
            <person name="Bruce D."/>
            <person name="Goodwin L."/>
            <person name="Pitluck S."/>
            <person name="Peters L."/>
            <person name="Kyrpides N."/>
            <person name="Mavromatis K."/>
            <person name="Ivanova N."/>
            <person name="Mikhailova N."/>
            <person name="Held B."/>
            <person name="Detter J.C."/>
            <person name="Tapia R."/>
            <person name="Han C."/>
            <person name="Land M."/>
            <person name="Hauser L."/>
            <person name="Markowitz V."/>
            <person name="Cheng J.-F."/>
            <person name="Hugenholtz P."/>
            <person name="Woyke T."/>
            <person name="Wu D."/>
            <person name="Tindall B."/>
            <person name="Brambilla E."/>
            <person name="Klenk H.-P."/>
            <person name="Eisen J.A."/>
        </authorList>
    </citation>
    <scope>NUCLEOTIDE SEQUENCE [LARGE SCALE GENOMIC DNA]</scope>
    <source>
        <strain evidence="1">DSM 18603</strain>
    </source>
</reference>
<dbReference type="NCBIfam" id="NF047658">
    <property type="entry name" value="HYC_CC_PP"/>
    <property type="match status" value="1"/>
</dbReference>
<dbReference type="HOGENOM" id="CLU_1979025_0_0_10"/>
<proteinExistence type="predicted"/>
<keyword evidence="2" id="KW-1185">Reference proteome</keyword>
<name>H1YCI0_9SPHI</name>
<evidence type="ECO:0000313" key="2">
    <source>
        <dbReference type="Proteomes" id="UP000002774"/>
    </source>
</evidence>
<organism evidence="1 2">
    <name type="scientific">Mucilaginibacter paludis DSM 18603</name>
    <dbReference type="NCBI Taxonomy" id="714943"/>
    <lineage>
        <taxon>Bacteria</taxon>
        <taxon>Pseudomonadati</taxon>
        <taxon>Bacteroidota</taxon>
        <taxon>Sphingobacteriia</taxon>
        <taxon>Sphingobacteriales</taxon>
        <taxon>Sphingobacteriaceae</taxon>
        <taxon>Mucilaginibacter</taxon>
    </lineage>
</organism>
<dbReference type="STRING" id="714943.Mucpa_6607"/>
<dbReference type="EMBL" id="CM001403">
    <property type="protein sequence ID" value="EHQ30658.1"/>
    <property type="molecule type" value="Genomic_DNA"/>
</dbReference>
<dbReference type="InterPro" id="IPR058060">
    <property type="entry name" value="HYC_CC_PP"/>
</dbReference>